<dbReference type="AlphaFoldDB" id="X0W9D7"/>
<proteinExistence type="predicted"/>
<evidence type="ECO:0000256" key="1">
    <source>
        <dbReference type="SAM" id="MobiDB-lite"/>
    </source>
</evidence>
<feature type="non-terminal residue" evidence="2">
    <location>
        <position position="259"/>
    </location>
</feature>
<protein>
    <submittedName>
        <fullName evidence="2">Uncharacterized protein</fullName>
    </submittedName>
</protein>
<gene>
    <name evidence="2" type="ORF">S01H1_52906</name>
</gene>
<organism evidence="2">
    <name type="scientific">marine sediment metagenome</name>
    <dbReference type="NCBI Taxonomy" id="412755"/>
    <lineage>
        <taxon>unclassified sequences</taxon>
        <taxon>metagenomes</taxon>
        <taxon>ecological metagenomes</taxon>
    </lineage>
</organism>
<dbReference type="EMBL" id="BARS01034224">
    <property type="protein sequence ID" value="GAG19847.1"/>
    <property type="molecule type" value="Genomic_DNA"/>
</dbReference>
<accession>X0W9D7</accession>
<comment type="caution">
    <text evidence="2">The sequence shown here is derived from an EMBL/GenBank/DDBJ whole genome shotgun (WGS) entry which is preliminary data.</text>
</comment>
<feature type="region of interest" description="Disordered" evidence="1">
    <location>
        <begin position="31"/>
        <end position="53"/>
    </location>
</feature>
<evidence type="ECO:0000313" key="2">
    <source>
        <dbReference type="EMBL" id="GAG19847.1"/>
    </source>
</evidence>
<reference evidence="2" key="1">
    <citation type="journal article" date="2014" name="Front. Microbiol.">
        <title>High frequency of phylogenetically diverse reductive dehalogenase-homologous genes in deep subseafloor sedimentary metagenomes.</title>
        <authorList>
            <person name="Kawai M."/>
            <person name="Futagami T."/>
            <person name="Toyoda A."/>
            <person name="Takaki Y."/>
            <person name="Nishi S."/>
            <person name="Hori S."/>
            <person name="Arai W."/>
            <person name="Tsubouchi T."/>
            <person name="Morono Y."/>
            <person name="Uchiyama I."/>
            <person name="Ito T."/>
            <person name="Fujiyama A."/>
            <person name="Inagaki F."/>
            <person name="Takami H."/>
        </authorList>
    </citation>
    <scope>NUCLEOTIDE SEQUENCE</scope>
    <source>
        <strain evidence="2">Expedition CK06-06</strain>
    </source>
</reference>
<sequence>SDSARLLKLYTAYAYILFYIMELDKASCVEESTGGGSTGSGEPPSPDSTPEGSCADNTEYVQTLFNYAKMKLCFINLGLDFEEIYDSLYTPYMENTLGICTKGDPDPPITEIATITNLTYLNYEHYVEIGEDVIPSLFQWEITGTPENLILTDDVGQITDVAVTGTGYNSGAETYNLADKGSVRWNLRGDNVITIYLTTQWIEPAYYGKNSTGIYPTSGQITSTGTKIISGNLKNEVLFTPDTAITEYGWVAVPIAEAT</sequence>
<feature type="non-terminal residue" evidence="2">
    <location>
        <position position="1"/>
    </location>
</feature>
<name>X0W9D7_9ZZZZ</name>